<dbReference type="InterPro" id="IPR050131">
    <property type="entry name" value="Peptidase_S8_subtilisin-like"/>
</dbReference>
<dbReference type="SUPFAM" id="SSF52743">
    <property type="entry name" value="Subtilisin-like"/>
    <property type="match status" value="1"/>
</dbReference>
<evidence type="ECO:0000256" key="1">
    <source>
        <dbReference type="ARBA" id="ARBA00011073"/>
    </source>
</evidence>
<evidence type="ECO:0000256" key="4">
    <source>
        <dbReference type="ARBA" id="ARBA00022825"/>
    </source>
</evidence>
<dbReference type="PROSITE" id="PS51892">
    <property type="entry name" value="SUBTILASE"/>
    <property type="match status" value="1"/>
</dbReference>
<feature type="active site" description="Charge relay system" evidence="7">
    <location>
        <position position="261"/>
    </location>
</feature>
<dbReference type="PANTHER" id="PTHR43806:SF67">
    <property type="entry name" value="EGF-LIKE DOMAIN-CONTAINING PROTEIN"/>
    <property type="match status" value="1"/>
</dbReference>
<gene>
    <name evidence="10" type="ORF">DYB28_001769</name>
</gene>
<evidence type="ECO:0000256" key="6">
    <source>
        <dbReference type="ARBA" id="ARBA00023619"/>
    </source>
</evidence>
<keyword evidence="4 7" id="KW-0720">Serine protease</keyword>
<evidence type="ECO:0000313" key="11">
    <source>
        <dbReference type="Proteomes" id="UP000275652"/>
    </source>
</evidence>
<evidence type="ECO:0000256" key="3">
    <source>
        <dbReference type="ARBA" id="ARBA00022801"/>
    </source>
</evidence>
<dbReference type="GO" id="GO:0006508">
    <property type="term" value="P:proteolysis"/>
    <property type="evidence" value="ECO:0007669"/>
    <property type="project" value="UniProtKB-KW"/>
</dbReference>
<comment type="caution">
    <text evidence="10">The sequence shown here is derived from an EMBL/GenBank/DDBJ whole genome shotgun (WGS) entry which is preliminary data.</text>
</comment>
<feature type="active site" description="Charge relay system" evidence="7">
    <location>
        <position position="424"/>
    </location>
</feature>
<dbReference type="EMBL" id="QUTI01015909">
    <property type="protein sequence ID" value="RLO11410.1"/>
    <property type="molecule type" value="Genomic_DNA"/>
</dbReference>
<feature type="domain" description="Peptidase S8/S53" evidence="9">
    <location>
        <begin position="216"/>
        <end position="429"/>
    </location>
</feature>
<dbReference type="GO" id="GO:0004252">
    <property type="term" value="F:serine-type endopeptidase activity"/>
    <property type="evidence" value="ECO:0007669"/>
    <property type="project" value="UniProtKB-UniRule"/>
</dbReference>
<evidence type="ECO:0000313" key="10">
    <source>
        <dbReference type="EMBL" id="RLO11410.1"/>
    </source>
</evidence>
<dbReference type="InterPro" id="IPR015500">
    <property type="entry name" value="Peptidase_S8_subtilisin-rel"/>
</dbReference>
<name>A0A9X8HF63_APHAT</name>
<evidence type="ECO:0000259" key="9">
    <source>
        <dbReference type="Pfam" id="PF00082"/>
    </source>
</evidence>
<dbReference type="Pfam" id="PF00082">
    <property type="entry name" value="Peptidase_S8"/>
    <property type="match status" value="1"/>
</dbReference>
<accession>A0A9X8HF63</accession>
<proteinExistence type="inferred from homology"/>
<comment type="similarity">
    <text evidence="1 7">Belongs to the peptidase S8 family.</text>
</comment>
<feature type="compositionally biased region" description="Pro residues" evidence="8">
    <location>
        <begin position="92"/>
        <end position="110"/>
    </location>
</feature>
<keyword evidence="3 7" id="KW-0378">Hydrolase</keyword>
<feature type="region of interest" description="Disordered" evidence="8">
    <location>
        <begin position="85"/>
        <end position="111"/>
    </location>
</feature>
<dbReference type="InterPro" id="IPR000209">
    <property type="entry name" value="Peptidase_S8/S53_dom"/>
</dbReference>
<dbReference type="Gene3D" id="3.40.50.200">
    <property type="entry name" value="Peptidase S8/S53 domain"/>
    <property type="match status" value="1"/>
</dbReference>
<dbReference type="PRINTS" id="PR00723">
    <property type="entry name" value="SUBTILISIN"/>
</dbReference>
<evidence type="ECO:0000256" key="2">
    <source>
        <dbReference type="ARBA" id="ARBA00022670"/>
    </source>
</evidence>
<dbReference type="PANTHER" id="PTHR43806">
    <property type="entry name" value="PEPTIDASE S8"/>
    <property type="match status" value="1"/>
</dbReference>
<reference evidence="10 11" key="1">
    <citation type="journal article" date="2018" name="J. Invertebr. Pathol.">
        <title>New genotyping method for the causative agent of crayfish plague (Aphanomyces astaci) based on whole genome data.</title>
        <authorList>
            <person name="Minardi D."/>
            <person name="Studholme D.J."/>
            <person name="van der Giezen M."/>
            <person name="Pretto T."/>
            <person name="Oidtmann B."/>
        </authorList>
    </citation>
    <scope>NUCLEOTIDE SEQUENCE [LARGE SCALE GENOMIC DNA]</scope>
    <source>
        <strain evidence="10 11">KB13</strain>
    </source>
</reference>
<evidence type="ECO:0000256" key="7">
    <source>
        <dbReference type="PROSITE-ProRule" id="PRU01240"/>
    </source>
</evidence>
<dbReference type="AlphaFoldDB" id="A0A9X8HF63"/>
<keyword evidence="2 7" id="KW-0645">Protease</keyword>
<evidence type="ECO:0000256" key="8">
    <source>
        <dbReference type="SAM" id="MobiDB-lite"/>
    </source>
</evidence>
<dbReference type="InterPro" id="IPR036852">
    <property type="entry name" value="Peptidase_S8/S53_dom_sf"/>
</dbReference>
<dbReference type="EC" id="3.4.21.62" evidence="6"/>
<protein>
    <recommendedName>
        <fullName evidence="6">subtilisin</fullName>
        <ecNumber evidence="6">3.4.21.62</ecNumber>
    </recommendedName>
</protein>
<feature type="active site" description="Charge relay system" evidence="7">
    <location>
        <position position="225"/>
    </location>
</feature>
<dbReference type="Proteomes" id="UP000275652">
    <property type="component" value="Unassembled WGS sequence"/>
</dbReference>
<evidence type="ECO:0000256" key="5">
    <source>
        <dbReference type="ARBA" id="ARBA00023529"/>
    </source>
</evidence>
<comment type="catalytic activity">
    <reaction evidence="5">
        <text>Hydrolysis of proteins with broad specificity for peptide bonds, and a preference for a large uncharged residue in P1. Hydrolyzes peptide amides.</text>
        <dbReference type="EC" id="3.4.21.62"/>
    </reaction>
</comment>
<sequence length="504" mass="54044">MAARNNPPFPLAFYSVLIIWAPLVKRFDQAKAIYHNRRDPRKAIQGAWNLAEDRGLGSKVRTVINNVETRVKAAAKKVVNQVQQKVQLHRPAPQPAPRAAPSPAAQPQPPNSFDVKFNVDIAVLEAGAKASTAPRQYLFDFLKEAAEKNEAKLAGVATLDALTALNVVTYVDLNANDFFRPEVLLGSASTEEDVEATNEWGVDAVGAPEIWKYTTGQGVVVGSIDTGAINTHEAIKHNYRAENGWFDPCNKTSAPWDSDGHGAHMIGTMVGSHGIGVAPGAKWIACMVLYQKSGTGEALLHCAQSCCPHVVNNSWSADAAYHPWFEAAVAAWKAAGIIPVFANGNKGPKYGTVGVPGGYKTVIGVGAMGSFTNEKDKLAFFSSKGPQATNGPAYVKPDISAPGFFTRSVSHLNNTGYMHMAGTSMAAPHDAVYKYLTATTDQAGLHTTEPASWQLRGNDTLPGSPNCGGVSDSEWPNNRFGHGRVNVGTILRDCKLNDNRRPTC</sequence>
<organism evidence="10 11">
    <name type="scientific">Aphanomyces astaci</name>
    <name type="common">Crayfish plague agent</name>
    <dbReference type="NCBI Taxonomy" id="112090"/>
    <lineage>
        <taxon>Eukaryota</taxon>
        <taxon>Sar</taxon>
        <taxon>Stramenopiles</taxon>
        <taxon>Oomycota</taxon>
        <taxon>Saprolegniomycetes</taxon>
        <taxon>Saprolegniales</taxon>
        <taxon>Verrucalvaceae</taxon>
        <taxon>Aphanomyces</taxon>
    </lineage>
</organism>